<keyword evidence="5 11" id="KW-0004">4Fe-4S</keyword>
<comment type="catalytic activity">
    <reaction evidence="10 11 12">
        <text>L-serine = pyruvate + NH4(+)</text>
        <dbReference type="Rhea" id="RHEA:19169"/>
        <dbReference type="ChEBI" id="CHEBI:15361"/>
        <dbReference type="ChEBI" id="CHEBI:28938"/>
        <dbReference type="ChEBI" id="CHEBI:33384"/>
        <dbReference type="EC" id="4.3.1.17"/>
    </reaction>
</comment>
<dbReference type="RefSeq" id="WP_072903902.1">
    <property type="nucleotide sequence ID" value="NZ_FRAD01000016.1"/>
</dbReference>
<dbReference type="Proteomes" id="UP000183952">
    <property type="component" value="Unassembled WGS sequence"/>
</dbReference>
<feature type="domain" description="ACT" evidence="13">
    <location>
        <begin position="149"/>
        <end position="221"/>
    </location>
</feature>
<dbReference type="SUPFAM" id="SSF55021">
    <property type="entry name" value="ACT-like"/>
    <property type="match status" value="1"/>
</dbReference>
<dbReference type="PANTHER" id="PTHR30182:SF12">
    <property type="entry name" value="L-SERINE DEHYDRATASE, BETA CHAIN-RELATED"/>
    <property type="match status" value="1"/>
</dbReference>
<dbReference type="CDD" id="cd04903">
    <property type="entry name" value="ACT_LSD"/>
    <property type="match status" value="1"/>
</dbReference>
<evidence type="ECO:0000256" key="8">
    <source>
        <dbReference type="ARBA" id="ARBA00023014"/>
    </source>
</evidence>
<evidence type="ECO:0000256" key="11">
    <source>
        <dbReference type="PIRNR" id="PIRNR036692"/>
    </source>
</evidence>
<dbReference type="SUPFAM" id="SSF143548">
    <property type="entry name" value="Serine metabolism enzymes domain"/>
    <property type="match status" value="1"/>
</dbReference>
<accession>A0A1M6QAW7</accession>
<keyword evidence="6 11" id="KW-0479">Metal-binding</keyword>
<dbReference type="GO" id="GO:0003941">
    <property type="term" value="F:L-serine ammonia-lyase activity"/>
    <property type="evidence" value="ECO:0007669"/>
    <property type="project" value="UniProtKB-UniRule"/>
</dbReference>
<evidence type="ECO:0000256" key="6">
    <source>
        <dbReference type="ARBA" id="ARBA00022723"/>
    </source>
</evidence>
<dbReference type="GO" id="GO:0046872">
    <property type="term" value="F:metal ion binding"/>
    <property type="evidence" value="ECO:0007669"/>
    <property type="project" value="UniProtKB-UniRule"/>
</dbReference>
<proteinExistence type="inferred from homology"/>
<evidence type="ECO:0000256" key="4">
    <source>
        <dbReference type="ARBA" id="ARBA00022432"/>
    </source>
</evidence>
<dbReference type="InterPro" id="IPR051318">
    <property type="entry name" value="Fe-S_L-Ser"/>
</dbReference>
<evidence type="ECO:0000256" key="7">
    <source>
        <dbReference type="ARBA" id="ARBA00023004"/>
    </source>
</evidence>
<comment type="similarity">
    <text evidence="3 11 12">Belongs to the iron-sulfur dependent L-serine dehydratase family.</text>
</comment>
<evidence type="ECO:0000259" key="13">
    <source>
        <dbReference type="PROSITE" id="PS51671"/>
    </source>
</evidence>
<dbReference type="PIRSF" id="PIRSF036692">
    <property type="entry name" value="SDH_B"/>
    <property type="match status" value="1"/>
</dbReference>
<dbReference type="PROSITE" id="PS51671">
    <property type="entry name" value="ACT"/>
    <property type="match status" value="1"/>
</dbReference>
<evidence type="ECO:0000256" key="9">
    <source>
        <dbReference type="ARBA" id="ARBA00023239"/>
    </source>
</evidence>
<dbReference type="GO" id="GO:0051539">
    <property type="term" value="F:4 iron, 4 sulfur cluster binding"/>
    <property type="evidence" value="ECO:0007669"/>
    <property type="project" value="UniProtKB-UniRule"/>
</dbReference>
<dbReference type="InterPro" id="IPR029009">
    <property type="entry name" value="ASB_dom_sf"/>
</dbReference>
<evidence type="ECO:0000256" key="10">
    <source>
        <dbReference type="ARBA" id="ARBA00049406"/>
    </source>
</evidence>
<comment type="pathway">
    <text evidence="2 11">Carbohydrate biosynthesis; gluconeogenesis.</text>
</comment>
<evidence type="ECO:0000256" key="5">
    <source>
        <dbReference type="ARBA" id="ARBA00022485"/>
    </source>
</evidence>
<dbReference type="EMBL" id="FRAD01000016">
    <property type="protein sequence ID" value="SHK17392.1"/>
    <property type="molecule type" value="Genomic_DNA"/>
</dbReference>
<dbReference type="PANTHER" id="PTHR30182">
    <property type="entry name" value="L-SERINE DEHYDRATASE"/>
    <property type="match status" value="1"/>
</dbReference>
<dbReference type="Pfam" id="PF03315">
    <property type="entry name" value="SDH_beta"/>
    <property type="match status" value="1"/>
</dbReference>
<dbReference type="OrthoDB" id="9813137at2"/>
<keyword evidence="4 11" id="KW-0312">Gluconeogenesis</keyword>
<name>A0A1M6QAW7_9CLOT</name>
<dbReference type="InterPro" id="IPR002912">
    <property type="entry name" value="ACT_dom"/>
</dbReference>
<sequence>MKSYGAFDILGPIMIGPSSSHTAGAARLGKVAREIVNKKFDKVEFYLHGSFAHTYRGHGTDKALVAGILGMGPDDENLRTSMDIAAKKNIEIEFKTVELEGQHPNTAKIVFYEKGDVIGNIIGSSIGGGSIKITSVDGYSVDLTGDYPAVIVEQHDRRGVISSITTVLAEYGCNIATMNVTRNSKGKDAFTIIQMDHGISEDVVDKIMELENVISVRALNPGH</sequence>
<dbReference type="Pfam" id="PF01842">
    <property type="entry name" value="ACT"/>
    <property type="match status" value="1"/>
</dbReference>
<dbReference type="InterPro" id="IPR005131">
    <property type="entry name" value="Ser_deHydtase_bsu"/>
</dbReference>
<protein>
    <recommendedName>
        <fullName evidence="11">L-serine deaminase</fullName>
    </recommendedName>
</protein>
<evidence type="ECO:0000256" key="12">
    <source>
        <dbReference type="RuleBase" id="RU366059"/>
    </source>
</evidence>
<evidence type="ECO:0000313" key="14">
    <source>
        <dbReference type="EMBL" id="SHK17392.1"/>
    </source>
</evidence>
<evidence type="ECO:0000256" key="2">
    <source>
        <dbReference type="ARBA" id="ARBA00004742"/>
    </source>
</evidence>
<dbReference type="UniPathway" id="UPA00138"/>
<keyword evidence="7 11" id="KW-0408">Iron</keyword>
<dbReference type="NCBIfam" id="TIGR00719">
    <property type="entry name" value="sda_beta"/>
    <property type="match status" value="1"/>
</dbReference>
<organism evidence="14 15">
    <name type="scientific">Hathewaya proteolytica DSM 3090</name>
    <dbReference type="NCBI Taxonomy" id="1121331"/>
    <lineage>
        <taxon>Bacteria</taxon>
        <taxon>Bacillati</taxon>
        <taxon>Bacillota</taxon>
        <taxon>Clostridia</taxon>
        <taxon>Eubacteriales</taxon>
        <taxon>Clostridiaceae</taxon>
        <taxon>Hathewaya</taxon>
    </lineage>
</organism>
<gene>
    <name evidence="14" type="ORF">SAMN02745248_01946</name>
</gene>
<evidence type="ECO:0000256" key="1">
    <source>
        <dbReference type="ARBA" id="ARBA00001966"/>
    </source>
</evidence>
<dbReference type="InterPro" id="IPR004643">
    <property type="entry name" value="Fe-S_L-Ser_bsu"/>
</dbReference>
<evidence type="ECO:0000313" key="15">
    <source>
        <dbReference type="Proteomes" id="UP000183952"/>
    </source>
</evidence>
<evidence type="ECO:0000256" key="3">
    <source>
        <dbReference type="ARBA" id="ARBA00008636"/>
    </source>
</evidence>
<dbReference type="STRING" id="1121331.SAMN02745248_01946"/>
<keyword evidence="9 11" id="KW-0456">Lyase</keyword>
<dbReference type="InterPro" id="IPR045865">
    <property type="entry name" value="ACT-like_dom_sf"/>
</dbReference>
<comment type="cofactor">
    <cofactor evidence="1 12">
        <name>[4Fe-4S] cluster</name>
        <dbReference type="ChEBI" id="CHEBI:49883"/>
    </cofactor>
</comment>
<dbReference type="AlphaFoldDB" id="A0A1M6QAW7"/>
<keyword evidence="8 11" id="KW-0411">Iron-sulfur</keyword>
<dbReference type="Gene3D" id="3.30.70.260">
    <property type="match status" value="1"/>
</dbReference>
<reference evidence="14 15" key="1">
    <citation type="submission" date="2016-11" db="EMBL/GenBank/DDBJ databases">
        <authorList>
            <person name="Jaros S."/>
            <person name="Januszkiewicz K."/>
            <person name="Wedrychowicz H."/>
        </authorList>
    </citation>
    <scope>NUCLEOTIDE SEQUENCE [LARGE SCALE GENOMIC DNA]</scope>
    <source>
        <strain evidence="14 15">DSM 3090</strain>
    </source>
</reference>
<keyword evidence="15" id="KW-1185">Reference proteome</keyword>
<dbReference type="GO" id="GO:0006094">
    <property type="term" value="P:gluconeogenesis"/>
    <property type="evidence" value="ECO:0007669"/>
    <property type="project" value="UniProtKB-UniRule"/>
</dbReference>
<dbReference type="Gene3D" id="3.30.1330.90">
    <property type="entry name" value="D-3-phosphoglycerate dehydrogenase, domain 3"/>
    <property type="match status" value="1"/>
</dbReference>